<evidence type="ECO:0000313" key="2">
    <source>
        <dbReference type="Proteomes" id="UP000492821"/>
    </source>
</evidence>
<dbReference type="WBParaSite" id="Pan_g12985.t1">
    <property type="protein sequence ID" value="Pan_g12985.t1"/>
    <property type="gene ID" value="Pan_g12985"/>
</dbReference>
<feature type="domain" description="BTB" evidence="1">
    <location>
        <begin position="118"/>
        <end position="174"/>
    </location>
</feature>
<protein>
    <submittedName>
        <fullName evidence="3">BTB domain-containing protein</fullName>
    </submittedName>
</protein>
<dbReference type="Gene3D" id="3.30.710.10">
    <property type="entry name" value="Potassium Channel Kv1.1, Chain A"/>
    <property type="match status" value="1"/>
</dbReference>
<dbReference type="SUPFAM" id="SSF54695">
    <property type="entry name" value="POZ domain"/>
    <property type="match status" value="1"/>
</dbReference>
<keyword evidence="2" id="KW-1185">Reference proteome</keyword>
<dbReference type="PANTHER" id="PTHR24410:SF23">
    <property type="entry name" value="BTB DOMAIN-CONTAINING PROTEIN-RELATED"/>
    <property type="match status" value="1"/>
</dbReference>
<reference evidence="2" key="1">
    <citation type="journal article" date="2013" name="Genetics">
        <title>The draft genome and transcriptome of Panagrellus redivivus are shaped by the harsh demands of a free-living lifestyle.</title>
        <authorList>
            <person name="Srinivasan J."/>
            <person name="Dillman A.R."/>
            <person name="Macchietto M.G."/>
            <person name="Heikkinen L."/>
            <person name="Lakso M."/>
            <person name="Fracchia K.M."/>
            <person name="Antoshechkin I."/>
            <person name="Mortazavi A."/>
            <person name="Wong G."/>
            <person name="Sternberg P.W."/>
        </authorList>
    </citation>
    <scope>NUCLEOTIDE SEQUENCE [LARGE SCALE GENOMIC DNA]</scope>
    <source>
        <strain evidence="2">MT8872</strain>
    </source>
</reference>
<evidence type="ECO:0000313" key="3">
    <source>
        <dbReference type="WBParaSite" id="Pan_g12985.t1"/>
    </source>
</evidence>
<dbReference type="InterPro" id="IPR000210">
    <property type="entry name" value="BTB/POZ_dom"/>
</dbReference>
<evidence type="ECO:0000259" key="1">
    <source>
        <dbReference type="PROSITE" id="PS50097"/>
    </source>
</evidence>
<dbReference type="PROSITE" id="PS50097">
    <property type="entry name" value="BTB"/>
    <property type="match status" value="1"/>
</dbReference>
<name>A0A7E4UUB5_PANRE</name>
<dbReference type="PANTHER" id="PTHR24410">
    <property type="entry name" value="HL07962P-RELATED"/>
    <property type="match status" value="1"/>
</dbReference>
<reference evidence="3" key="2">
    <citation type="submission" date="2020-10" db="UniProtKB">
        <authorList>
            <consortium name="WormBaseParasite"/>
        </authorList>
    </citation>
    <scope>IDENTIFICATION</scope>
</reference>
<dbReference type="Proteomes" id="UP000492821">
    <property type="component" value="Unassembled WGS sequence"/>
</dbReference>
<sequence>MLRTMPNFTITDEVLIDLYDHQLLRIKMDPILTTPLRNTYSQDVSWQVELYTAMSVVSPCLTIRLQKTADIMLPLQLIVNGKTIPPVRNFEESLMSYYGFPYDYLRKEMTDGMITLKIKVHRHFLALISPVFNAMLTNDTKENRLGKSEIEDFDYDTVKLAIDFCYGRQVDLPIEIAIGVLRFADKYDIKAVMAELQHIPFVDKITKDNFCKVVHYAFDMSLEALTLRCGEFFKQKQDSIINSRELEKLPIAVTLHFLSTVYDANNKIEVSKMACRSNLDFITEYLEPLIIKDLAMDSFCSTASYVWKYSRDNVKQVCAEFFNNNKDAIMNLPEFVNLHPLVISDVLKAAFDLRNPET</sequence>
<dbReference type="Pfam" id="PF00651">
    <property type="entry name" value="BTB"/>
    <property type="match status" value="1"/>
</dbReference>
<dbReference type="InterPro" id="IPR051481">
    <property type="entry name" value="BTB-POZ/Galectin-3-binding"/>
</dbReference>
<proteinExistence type="predicted"/>
<dbReference type="SMART" id="SM00225">
    <property type="entry name" value="BTB"/>
    <property type="match status" value="1"/>
</dbReference>
<dbReference type="AlphaFoldDB" id="A0A7E4UUB5"/>
<accession>A0A7E4UUB5</accession>
<dbReference type="CDD" id="cd18186">
    <property type="entry name" value="BTB_POZ_ZBTB_KLHL-like"/>
    <property type="match status" value="1"/>
</dbReference>
<organism evidence="2 3">
    <name type="scientific">Panagrellus redivivus</name>
    <name type="common">Microworm</name>
    <dbReference type="NCBI Taxonomy" id="6233"/>
    <lineage>
        <taxon>Eukaryota</taxon>
        <taxon>Metazoa</taxon>
        <taxon>Ecdysozoa</taxon>
        <taxon>Nematoda</taxon>
        <taxon>Chromadorea</taxon>
        <taxon>Rhabditida</taxon>
        <taxon>Tylenchina</taxon>
        <taxon>Panagrolaimomorpha</taxon>
        <taxon>Panagrolaimoidea</taxon>
        <taxon>Panagrolaimidae</taxon>
        <taxon>Panagrellus</taxon>
    </lineage>
</organism>
<dbReference type="InterPro" id="IPR011333">
    <property type="entry name" value="SKP1/BTB/POZ_sf"/>
</dbReference>